<dbReference type="AlphaFoldDB" id="A0A4C1U7B4"/>
<organism evidence="1 2">
    <name type="scientific">Eumeta variegata</name>
    <name type="common">Bagworm moth</name>
    <name type="synonym">Eumeta japonica</name>
    <dbReference type="NCBI Taxonomy" id="151549"/>
    <lineage>
        <taxon>Eukaryota</taxon>
        <taxon>Metazoa</taxon>
        <taxon>Ecdysozoa</taxon>
        <taxon>Arthropoda</taxon>
        <taxon>Hexapoda</taxon>
        <taxon>Insecta</taxon>
        <taxon>Pterygota</taxon>
        <taxon>Neoptera</taxon>
        <taxon>Endopterygota</taxon>
        <taxon>Lepidoptera</taxon>
        <taxon>Glossata</taxon>
        <taxon>Ditrysia</taxon>
        <taxon>Tineoidea</taxon>
        <taxon>Psychidae</taxon>
        <taxon>Oiketicinae</taxon>
        <taxon>Eumeta</taxon>
    </lineage>
</organism>
<reference evidence="1 2" key="1">
    <citation type="journal article" date="2019" name="Commun. Biol.">
        <title>The bagworm genome reveals a unique fibroin gene that provides high tensile strength.</title>
        <authorList>
            <person name="Kono N."/>
            <person name="Nakamura H."/>
            <person name="Ohtoshi R."/>
            <person name="Tomita M."/>
            <person name="Numata K."/>
            <person name="Arakawa K."/>
        </authorList>
    </citation>
    <scope>NUCLEOTIDE SEQUENCE [LARGE SCALE GENOMIC DNA]</scope>
</reference>
<sequence>MTVFLGERTSLIGFSAATPAQRLAANFSRVSLTPPSAVLHPCCCQLEKKTARKEGGTTSERATLSQSSKQQLLMMPFVNTGQRRNMVTCNPRGVTSIFARLMDRNKIAGEGGVD</sequence>
<evidence type="ECO:0000313" key="1">
    <source>
        <dbReference type="EMBL" id="GBP22209.1"/>
    </source>
</evidence>
<comment type="caution">
    <text evidence="1">The sequence shown here is derived from an EMBL/GenBank/DDBJ whole genome shotgun (WGS) entry which is preliminary data.</text>
</comment>
<accession>A0A4C1U7B4</accession>
<gene>
    <name evidence="1" type="ORF">EVAR_10719_1</name>
</gene>
<dbReference type="Proteomes" id="UP000299102">
    <property type="component" value="Unassembled WGS sequence"/>
</dbReference>
<dbReference type="EMBL" id="BGZK01000137">
    <property type="protein sequence ID" value="GBP22209.1"/>
    <property type="molecule type" value="Genomic_DNA"/>
</dbReference>
<keyword evidence="2" id="KW-1185">Reference proteome</keyword>
<name>A0A4C1U7B4_EUMVA</name>
<evidence type="ECO:0000313" key="2">
    <source>
        <dbReference type="Proteomes" id="UP000299102"/>
    </source>
</evidence>
<protein>
    <submittedName>
        <fullName evidence="1">Uncharacterized protein</fullName>
    </submittedName>
</protein>
<proteinExistence type="predicted"/>